<dbReference type="EMBL" id="VIGH01000004">
    <property type="protein sequence ID" value="TQF69331.1"/>
    <property type="molecule type" value="Genomic_DNA"/>
</dbReference>
<dbReference type="Pfam" id="PF12706">
    <property type="entry name" value="Lactamase_B_2"/>
    <property type="match status" value="1"/>
</dbReference>
<dbReference type="Pfam" id="PF02283">
    <property type="entry name" value="CobU"/>
    <property type="match status" value="1"/>
</dbReference>
<dbReference type="InterPro" id="IPR003203">
    <property type="entry name" value="CobU/CobP"/>
</dbReference>
<dbReference type="Gene3D" id="3.60.15.10">
    <property type="entry name" value="Ribonuclease Z/Hydroxyacylglutathione hydrolase-like"/>
    <property type="match status" value="1"/>
</dbReference>
<dbReference type="UniPathway" id="UPA00148">
    <property type="reaction ID" value="UER00236"/>
</dbReference>
<evidence type="ECO:0000256" key="14">
    <source>
        <dbReference type="ARBA" id="ARBA00022840"/>
    </source>
</evidence>
<comment type="catalytic activity">
    <reaction evidence="1">
        <text>adenosylcob(III)inamide + ATP = adenosylcob(III)inamide phosphate + ADP + H(+)</text>
        <dbReference type="Rhea" id="RHEA:15769"/>
        <dbReference type="ChEBI" id="CHEBI:2480"/>
        <dbReference type="ChEBI" id="CHEBI:15378"/>
        <dbReference type="ChEBI" id="CHEBI:30616"/>
        <dbReference type="ChEBI" id="CHEBI:58502"/>
        <dbReference type="ChEBI" id="CHEBI:456216"/>
        <dbReference type="EC" id="2.7.1.156"/>
    </reaction>
</comment>
<dbReference type="SUPFAM" id="SSF56281">
    <property type="entry name" value="Metallo-hydrolase/oxidoreductase"/>
    <property type="match status" value="1"/>
</dbReference>
<comment type="function">
    <text evidence="4">Catalyzes ATP-dependent phosphorylation of adenosylcobinamide and addition of GMP to adenosylcobinamide phosphate.</text>
</comment>
<evidence type="ECO:0000256" key="15">
    <source>
        <dbReference type="ARBA" id="ARBA00023134"/>
    </source>
</evidence>
<dbReference type="AlphaFoldDB" id="A0A541BAG9"/>
<keyword evidence="12" id="KW-0547">Nucleotide-binding</keyword>
<dbReference type="RefSeq" id="WP_142099285.1">
    <property type="nucleotide sequence ID" value="NZ_VIGH01000004.1"/>
</dbReference>
<evidence type="ECO:0000259" key="18">
    <source>
        <dbReference type="SMART" id="SM00849"/>
    </source>
</evidence>
<evidence type="ECO:0000256" key="13">
    <source>
        <dbReference type="ARBA" id="ARBA00022777"/>
    </source>
</evidence>
<dbReference type="GO" id="GO:0005524">
    <property type="term" value="F:ATP binding"/>
    <property type="evidence" value="ECO:0007669"/>
    <property type="project" value="UniProtKB-KW"/>
</dbReference>
<dbReference type="SMART" id="SM00849">
    <property type="entry name" value="Lactamase_B"/>
    <property type="match status" value="1"/>
</dbReference>
<dbReference type="PANTHER" id="PTHR34848">
    <property type="match status" value="1"/>
</dbReference>
<comment type="similarity">
    <text evidence="7">Belongs to the CobU/CobP family.</text>
</comment>
<evidence type="ECO:0000313" key="20">
    <source>
        <dbReference type="Proteomes" id="UP000316256"/>
    </source>
</evidence>
<keyword evidence="13 19" id="KW-0418">Kinase</keyword>
<dbReference type="GO" id="GO:0005525">
    <property type="term" value="F:GTP binding"/>
    <property type="evidence" value="ECO:0007669"/>
    <property type="project" value="UniProtKB-KW"/>
</dbReference>
<dbReference type="EC" id="2.7.1.156" evidence="8"/>
<evidence type="ECO:0000256" key="7">
    <source>
        <dbReference type="ARBA" id="ARBA00007490"/>
    </source>
</evidence>
<dbReference type="SUPFAM" id="SSF52540">
    <property type="entry name" value="P-loop containing nucleoside triphosphate hydrolases"/>
    <property type="match status" value="1"/>
</dbReference>
<organism evidence="19 20">
    <name type="scientific">Rhodococcus spelaei</name>
    <dbReference type="NCBI Taxonomy" id="2546320"/>
    <lineage>
        <taxon>Bacteria</taxon>
        <taxon>Bacillati</taxon>
        <taxon>Actinomycetota</taxon>
        <taxon>Actinomycetes</taxon>
        <taxon>Mycobacteriales</taxon>
        <taxon>Nocardiaceae</taxon>
        <taxon>Rhodococcus</taxon>
    </lineage>
</organism>
<evidence type="ECO:0000256" key="17">
    <source>
        <dbReference type="ARBA" id="ARBA00030571"/>
    </source>
</evidence>
<name>A0A541BAG9_9NOCA</name>
<evidence type="ECO:0000256" key="8">
    <source>
        <dbReference type="ARBA" id="ARBA00012016"/>
    </source>
</evidence>
<evidence type="ECO:0000256" key="6">
    <source>
        <dbReference type="ARBA" id="ARBA00005159"/>
    </source>
</evidence>
<comment type="catalytic activity">
    <reaction evidence="3">
        <text>adenosylcob(III)inamide + GTP = adenosylcob(III)inamide phosphate + GDP + H(+)</text>
        <dbReference type="Rhea" id="RHEA:15765"/>
        <dbReference type="ChEBI" id="CHEBI:2480"/>
        <dbReference type="ChEBI" id="CHEBI:15378"/>
        <dbReference type="ChEBI" id="CHEBI:37565"/>
        <dbReference type="ChEBI" id="CHEBI:58189"/>
        <dbReference type="ChEBI" id="CHEBI:58502"/>
        <dbReference type="EC" id="2.7.1.156"/>
    </reaction>
</comment>
<keyword evidence="14" id="KW-0067">ATP-binding</keyword>
<evidence type="ECO:0000256" key="9">
    <source>
        <dbReference type="ARBA" id="ARBA00012523"/>
    </source>
</evidence>
<dbReference type="InterPro" id="IPR036866">
    <property type="entry name" value="RibonucZ/Hydroxyglut_hydro"/>
</dbReference>
<evidence type="ECO:0000256" key="5">
    <source>
        <dbReference type="ARBA" id="ARBA00004692"/>
    </source>
</evidence>
<dbReference type="GO" id="GO:0008820">
    <property type="term" value="F:cobinamide phosphate guanylyltransferase activity"/>
    <property type="evidence" value="ECO:0007669"/>
    <property type="project" value="UniProtKB-EC"/>
</dbReference>
<comment type="catalytic activity">
    <reaction evidence="2">
        <text>adenosylcob(III)inamide phosphate + GTP + H(+) = adenosylcob(III)inamide-GDP + diphosphate</text>
        <dbReference type="Rhea" id="RHEA:22712"/>
        <dbReference type="ChEBI" id="CHEBI:15378"/>
        <dbReference type="ChEBI" id="CHEBI:33019"/>
        <dbReference type="ChEBI" id="CHEBI:37565"/>
        <dbReference type="ChEBI" id="CHEBI:58502"/>
        <dbReference type="ChEBI" id="CHEBI:60487"/>
        <dbReference type="EC" id="2.7.7.62"/>
    </reaction>
</comment>
<gene>
    <name evidence="19" type="ORF">FK531_11385</name>
</gene>
<dbReference type="CDD" id="cd00544">
    <property type="entry name" value="CobU"/>
    <property type="match status" value="1"/>
</dbReference>
<dbReference type="Gene3D" id="3.40.50.300">
    <property type="entry name" value="P-loop containing nucleotide triphosphate hydrolases"/>
    <property type="match status" value="1"/>
</dbReference>
<accession>A0A541BAG9</accession>
<dbReference type="PANTHER" id="PTHR34848:SF1">
    <property type="entry name" value="BIFUNCTIONAL ADENOSYLCOBALAMIN BIOSYNTHESIS PROTEIN COBU"/>
    <property type="match status" value="1"/>
</dbReference>
<dbReference type="Proteomes" id="UP000316256">
    <property type="component" value="Unassembled WGS sequence"/>
</dbReference>
<evidence type="ECO:0000256" key="2">
    <source>
        <dbReference type="ARBA" id="ARBA00000711"/>
    </source>
</evidence>
<keyword evidence="20" id="KW-1185">Reference proteome</keyword>
<feature type="domain" description="Metallo-beta-lactamase" evidence="18">
    <location>
        <begin position="35"/>
        <end position="238"/>
    </location>
</feature>
<comment type="pathway">
    <text evidence="5">Cofactor biosynthesis; adenosylcobalamin biosynthesis; adenosylcobalamin from cob(II)yrinate a,c-diamide: step 6/7.</text>
</comment>
<evidence type="ECO:0000256" key="12">
    <source>
        <dbReference type="ARBA" id="ARBA00022741"/>
    </source>
</evidence>
<sequence>MEVVLLGTGAADGWPNPFCGCASCRTVLRRGENRAQTAALVDDVLLLDCGPEVPRAAVAAGRSLAGVRHLLLTHAHPDHVGPLALLIRSWAGCGETLDVVGPAEALDLCRDWVGPDDPVRWVPVTSGDEVRVGDYDVRVLPAAHRVMRDGDSVLYEVAGREGRKLLWATDTGPLPASVLDLVRGARYDAVFLEETFGDLADHDADHLDLRTFPRALAALREAGAVVDRTDVIAVHLGHHNPPDLPDRLRPWGVRVVPDGAVVVLGQAPAREECPRRTLVLGGARAGKSTHAQRLLVDRDDVTYLATGAAVDGDAEWAARIAEHRASRPASWRTVETDDVAAALRVATVPVLVDCLGTWLTRRIDARGAWSDESCWVTVQSDVEDLLGAWRAATVPVVAVSNEVGSGVVPATASGRRFRDLLGRLNAAVAAESESVVLVVAGRPVPLR</sequence>
<evidence type="ECO:0000256" key="16">
    <source>
        <dbReference type="ARBA" id="ARBA00029570"/>
    </source>
</evidence>
<keyword evidence="15" id="KW-0342">GTP-binding</keyword>
<dbReference type="EC" id="2.7.7.62" evidence="9"/>
<dbReference type="GO" id="GO:0043752">
    <property type="term" value="F:adenosylcobinamide kinase activity"/>
    <property type="evidence" value="ECO:0007669"/>
    <property type="project" value="UniProtKB-EC"/>
</dbReference>
<dbReference type="InterPro" id="IPR027417">
    <property type="entry name" value="P-loop_NTPase"/>
</dbReference>
<dbReference type="OrthoDB" id="9788370at2"/>
<keyword evidence="10" id="KW-0169">Cobalamin biosynthesis</keyword>
<comment type="caution">
    <text evidence="19">The sequence shown here is derived from an EMBL/GenBank/DDBJ whole genome shotgun (WGS) entry which is preliminary data.</text>
</comment>
<evidence type="ECO:0000256" key="4">
    <source>
        <dbReference type="ARBA" id="ARBA00003889"/>
    </source>
</evidence>
<evidence type="ECO:0000256" key="3">
    <source>
        <dbReference type="ARBA" id="ARBA00001522"/>
    </source>
</evidence>
<evidence type="ECO:0000256" key="1">
    <source>
        <dbReference type="ARBA" id="ARBA00000312"/>
    </source>
</evidence>
<keyword evidence="11 19" id="KW-0808">Transferase</keyword>
<dbReference type="GO" id="GO:0009236">
    <property type="term" value="P:cobalamin biosynthetic process"/>
    <property type="evidence" value="ECO:0007669"/>
    <property type="project" value="UniProtKB-UniPathway"/>
</dbReference>
<protein>
    <recommendedName>
        <fullName evidence="16">Adenosylcobinamide kinase</fullName>
        <ecNumber evidence="8">2.7.1.156</ecNumber>
        <ecNumber evidence="9">2.7.7.62</ecNumber>
    </recommendedName>
    <alternativeName>
        <fullName evidence="17">Adenosylcobinamide-phosphate guanylyltransferase</fullName>
    </alternativeName>
</protein>
<comment type="pathway">
    <text evidence="6">Cofactor biosynthesis; adenosylcobalamin biosynthesis; adenosylcobalamin from cob(II)yrinate a,c-diamide: step 5/7.</text>
</comment>
<keyword evidence="19" id="KW-0548">Nucleotidyltransferase</keyword>
<evidence type="ECO:0000256" key="10">
    <source>
        <dbReference type="ARBA" id="ARBA00022573"/>
    </source>
</evidence>
<dbReference type="InterPro" id="IPR001279">
    <property type="entry name" value="Metallo-B-lactamas"/>
</dbReference>
<evidence type="ECO:0000313" key="19">
    <source>
        <dbReference type="EMBL" id="TQF69331.1"/>
    </source>
</evidence>
<reference evidence="19 20" key="1">
    <citation type="submission" date="2019-06" db="EMBL/GenBank/DDBJ databases">
        <title>Rhodococcus spaelei sp. nov., isolated from a cave.</title>
        <authorList>
            <person name="Lee S.D."/>
        </authorList>
    </citation>
    <scope>NUCLEOTIDE SEQUENCE [LARGE SCALE GENOMIC DNA]</scope>
    <source>
        <strain evidence="19 20">C9-5</strain>
    </source>
</reference>
<proteinExistence type="inferred from homology"/>
<evidence type="ECO:0000256" key="11">
    <source>
        <dbReference type="ARBA" id="ARBA00022679"/>
    </source>
</evidence>